<accession>A0A9P6H9L9</accession>
<gene>
    <name evidence="2" type="ORF">BJ322DRAFT_1111301</name>
</gene>
<evidence type="ECO:0000313" key="3">
    <source>
        <dbReference type="Proteomes" id="UP000736335"/>
    </source>
</evidence>
<keyword evidence="3" id="KW-1185">Reference proteome</keyword>
<reference evidence="2" key="2">
    <citation type="submission" date="2020-11" db="EMBL/GenBank/DDBJ databases">
        <authorList>
            <consortium name="DOE Joint Genome Institute"/>
            <person name="Kuo A."/>
            <person name="Miyauchi S."/>
            <person name="Kiss E."/>
            <person name="Drula E."/>
            <person name="Kohler A."/>
            <person name="Sanchez-Garcia M."/>
            <person name="Andreopoulos B."/>
            <person name="Barry K.W."/>
            <person name="Bonito G."/>
            <person name="Buee M."/>
            <person name="Carver A."/>
            <person name="Chen C."/>
            <person name="Cichocki N."/>
            <person name="Clum A."/>
            <person name="Culley D."/>
            <person name="Crous P.W."/>
            <person name="Fauchery L."/>
            <person name="Girlanda M."/>
            <person name="Hayes R."/>
            <person name="Keri Z."/>
            <person name="Labutti K."/>
            <person name="Lipzen A."/>
            <person name="Lombard V."/>
            <person name="Magnuson J."/>
            <person name="Maillard F."/>
            <person name="Morin E."/>
            <person name="Murat C."/>
            <person name="Nolan M."/>
            <person name="Ohm R."/>
            <person name="Pangilinan J."/>
            <person name="Pereira M."/>
            <person name="Perotto S."/>
            <person name="Peter M."/>
            <person name="Riley R."/>
            <person name="Sitrit Y."/>
            <person name="Stielow B."/>
            <person name="Szollosi G."/>
            <person name="Zifcakova L."/>
            <person name="Stursova M."/>
            <person name="Spatafora J.W."/>
            <person name="Tedersoo L."/>
            <person name="Vaario L.-M."/>
            <person name="Yamada A."/>
            <person name="Yan M."/>
            <person name="Wang P."/>
            <person name="Xu J."/>
            <person name="Bruns T."/>
            <person name="Baldrian P."/>
            <person name="Vilgalys R."/>
            <person name="Henrissat B."/>
            <person name="Grigoriev I.V."/>
            <person name="Hibbett D."/>
            <person name="Nagy L.G."/>
            <person name="Martin F.M."/>
        </authorList>
    </citation>
    <scope>NUCLEOTIDE SEQUENCE</scope>
    <source>
        <strain evidence="2">UH-Tt-Lm1</strain>
    </source>
</reference>
<sequence>MTLRRLFNGGLKGLTANFDLHLSHPGRDRLPQQLSGSVLHIQPVGKAYLSTKGNSGTSNQKDLFQISSKKASVSKSSTPATRKEQPSIETQVL</sequence>
<reference evidence="2" key="1">
    <citation type="journal article" date="2020" name="Nat. Commun.">
        <title>Large-scale genome sequencing of mycorrhizal fungi provides insights into the early evolution of symbiotic traits.</title>
        <authorList>
            <person name="Miyauchi S."/>
            <person name="Kiss E."/>
            <person name="Kuo A."/>
            <person name="Drula E."/>
            <person name="Kohler A."/>
            <person name="Sanchez-Garcia M."/>
            <person name="Morin E."/>
            <person name="Andreopoulos B."/>
            <person name="Barry K.W."/>
            <person name="Bonito G."/>
            <person name="Buee M."/>
            <person name="Carver A."/>
            <person name="Chen C."/>
            <person name="Cichocki N."/>
            <person name="Clum A."/>
            <person name="Culley D."/>
            <person name="Crous P.W."/>
            <person name="Fauchery L."/>
            <person name="Girlanda M."/>
            <person name="Hayes R.D."/>
            <person name="Keri Z."/>
            <person name="LaButti K."/>
            <person name="Lipzen A."/>
            <person name="Lombard V."/>
            <person name="Magnuson J."/>
            <person name="Maillard F."/>
            <person name="Murat C."/>
            <person name="Nolan M."/>
            <person name="Ohm R.A."/>
            <person name="Pangilinan J."/>
            <person name="Pereira M.F."/>
            <person name="Perotto S."/>
            <person name="Peter M."/>
            <person name="Pfister S."/>
            <person name="Riley R."/>
            <person name="Sitrit Y."/>
            <person name="Stielow J.B."/>
            <person name="Szollosi G."/>
            <person name="Zifcakova L."/>
            <person name="Stursova M."/>
            <person name="Spatafora J.W."/>
            <person name="Tedersoo L."/>
            <person name="Vaario L.M."/>
            <person name="Yamada A."/>
            <person name="Yan M."/>
            <person name="Wang P."/>
            <person name="Xu J."/>
            <person name="Bruns T."/>
            <person name="Baldrian P."/>
            <person name="Vilgalys R."/>
            <person name="Dunand C."/>
            <person name="Henrissat B."/>
            <person name="Grigoriev I.V."/>
            <person name="Hibbett D."/>
            <person name="Nagy L.G."/>
            <person name="Martin F.M."/>
        </authorList>
    </citation>
    <scope>NUCLEOTIDE SEQUENCE</scope>
    <source>
        <strain evidence="2">UH-Tt-Lm1</strain>
    </source>
</reference>
<dbReference type="AlphaFoldDB" id="A0A9P6H9L9"/>
<evidence type="ECO:0000256" key="1">
    <source>
        <dbReference type="SAM" id="MobiDB-lite"/>
    </source>
</evidence>
<feature type="compositionally biased region" description="Polar residues" evidence="1">
    <location>
        <begin position="51"/>
        <end position="66"/>
    </location>
</feature>
<feature type="region of interest" description="Disordered" evidence="1">
    <location>
        <begin position="49"/>
        <end position="93"/>
    </location>
</feature>
<dbReference type="Proteomes" id="UP000736335">
    <property type="component" value="Unassembled WGS sequence"/>
</dbReference>
<feature type="compositionally biased region" description="Low complexity" evidence="1">
    <location>
        <begin position="67"/>
        <end position="77"/>
    </location>
</feature>
<comment type="caution">
    <text evidence="2">The sequence shown here is derived from an EMBL/GenBank/DDBJ whole genome shotgun (WGS) entry which is preliminary data.</text>
</comment>
<proteinExistence type="predicted"/>
<dbReference type="EMBL" id="WIUZ02000012">
    <property type="protein sequence ID" value="KAF9782438.1"/>
    <property type="molecule type" value="Genomic_DNA"/>
</dbReference>
<organism evidence="2 3">
    <name type="scientific">Thelephora terrestris</name>
    <dbReference type="NCBI Taxonomy" id="56493"/>
    <lineage>
        <taxon>Eukaryota</taxon>
        <taxon>Fungi</taxon>
        <taxon>Dikarya</taxon>
        <taxon>Basidiomycota</taxon>
        <taxon>Agaricomycotina</taxon>
        <taxon>Agaricomycetes</taxon>
        <taxon>Thelephorales</taxon>
        <taxon>Thelephoraceae</taxon>
        <taxon>Thelephora</taxon>
    </lineage>
</organism>
<protein>
    <submittedName>
        <fullName evidence="2">Uncharacterized protein</fullName>
    </submittedName>
</protein>
<name>A0A9P6H9L9_9AGAM</name>
<evidence type="ECO:0000313" key="2">
    <source>
        <dbReference type="EMBL" id="KAF9782438.1"/>
    </source>
</evidence>